<evidence type="ECO:0000256" key="1">
    <source>
        <dbReference type="SAM" id="MobiDB-lite"/>
    </source>
</evidence>
<feature type="compositionally biased region" description="Polar residues" evidence="1">
    <location>
        <begin position="67"/>
        <end position="76"/>
    </location>
</feature>
<proteinExistence type="predicted"/>
<organism evidence="2 3">
    <name type="scientific">Favolaschia claudopus</name>
    <dbReference type="NCBI Taxonomy" id="2862362"/>
    <lineage>
        <taxon>Eukaryota</taxon>
        <taxon>Fungi</taxon>
        <taxon>Dikarya</taxon>
        <taxon>Basidiomycota</taxon>
        <taxon>Agaricomycotina</taxon>
        <taxon>Agaricomycetes</taxon>
        <taxon>Agaricomycetidae</taxon>
        <taxon>Agaricales</taxon>
        <taxon>Marasmiineae</taxon>
        <taxon>Mycenaceae</taxon>
        <taxon>Favolaschia</taxon>
    </lineage>
</organism>
<dbReference type="AlphaFoldDB" id="A0AAV9Z068"/>
<name>A0AAV9Z068_9AGAR</name>
<evidence type="ECO:0000313" key="3">
    <source>
        <dbReference type="Proteomes" id="UP001362999"/>
    </source>
</evidence>
<comment type="caution">
    <text evidence="2">The sequence shown here is derived from an EMBL/GenBank/DDBJ whole genome shotgun (WGS) entry which is preliminary data.</text>
</comment>
<protein>
    <submittedName>
        <fullName evidence="2">Uncharacterized protein</fullName>
    </submittedName>
</protein>
<dbReference type="Proteomes" id="UP001362999">
    <property type="component" value="Unassembled WGS sequence"/>
</dbReference>
<reference evidence="2 3" key="1">
    <citation type="journal article" date="2024" name="J Genomics">
        <title>Draft genome sequencing and assembly of Favolaschia claudopus CIRM-BRFM 2984 isolated from oak limbs.</title>
        <authorList>
            <person name="Navarro D."/>
            <person name="Drula E."/>
            <person name="Chaduli D."/>
            <person name="Cazenave R."/>
            <person name="Ahrendt S."/>
            <person name="Wang J."/>
            <person name="Lipzen A."/>
            <person name="Daum C."/>
            <person name="Barry K."/>
            <person name="Grigoriev I.V."/>
            <person name="Favel A."/>
            <person name="Rosso M.N."/>
            <person name="Martin F."/>
        </authorList>
    </citation>
    <scope>NUCLEOTIDE SEQUENCE [LARGE SCALE GENOMIC DNA]</scope>
    <source>
        <strain evidence="2 3">CIRM-BRFM 2984</strain>
    </source>
</reference>
<feature type="region of interest" description="Disordered" evidence="1">
    <location>
        <begin position="1"/>
        <end position="83"/>
    </location>
</feature>
<sequence>MMMAPHKPHNLTSSAPSDNELALSLPPAHSTHLEKGTGRGLESQAKELVSKRSRTRDSANEKPLVSSGESQRQLRLQNAAKGRDRAQIPFRETLEKKLFLDLREVLGHLLDMMYVLRWRRDDLSRDEGKPRNTYPDSSTLDELLRKNWFSRPLTAISATSKSALVRNGNQGALPNKLSNACLPIPQPDRESGIPSKGNNCCCAMDSVVRMRMRILR</sequence>
<accession>A0AAV9Z068</accession>
<dbReference type="EMBL" id="JAWWNJ010000261">
    <property type="protein sequence ID" value="KAK6966664.1"/>
    <property type="molecule type" value="Genomic_DNA"/>
</dbReference>
<gene>
    <name evidence="2" type="ORF">R3P38DRAFT_2815916</name>
</gene>
<keyword evidence="3" id="KW-1185">Reference proteome</keyword>
<evidence type="ECO:0000313" key="2">
    <source>
        <dbReference type="EMBL" id="KAK6966664.1"/>
    </source>
</evidence>
<feature type="compositionally biased region" description="Basic and acidic residues" evidence="1">
    <location>
        <begin position="44"/>
        <end position="60"/>
    </location>
</feature>